<keyword evidence="1" id="KW-0812">Transmembrane</keyword>
<dbReference type="EMBL" id="JAJTTC010000008">
    <property type="protein sequence ID" value="MCF0064604.1"/>
    <property type="molecule type" value="Genomic_DNA"/>
</dbReference>
<keyword evidence="3" id="KW-1185">Reference proteome</keyword>
<organism evidence="2 3">
    <name type="scientific">Dyadobacter chenwenxiniae</name>
    <dbReference type="NCBI Taxonomy" id="2906456"/>
    <lineage>
        <taxon>Bacteria</taxon>
        <taxon>Pseudomonadati</taxon>
        <taxon>Bacteroidota</taxon>
        <taxon>Cytophagia</taxon>
        <taxon>Cytophagales</taxon>
        <taxon>Spirosomataceae</taxon>
        <taxon>Dyadobacter</taxon>
    </lineage>
</organism>
<sequence>MISSKMLVRISAALIVVHLLGHTIGHLTWDEPEDPKMGAVVKVMKSYSADFMGASKTMAEYYNGYSIMIFGLFIMTILLLWSISGFVTEQKDIANKLLLPIGVIYILFGVVEFVYFFPFAAGISLCSGLCTTLAVFVNKKVPYPFPE</sequence>
<dbReference type="RefSeq" id="WP_234657545.1">
    <property type="nucleotide sequence ID" value="NZ_CP094997.1"/>
</dbReference>
<feature type="transmembrane region" description="Helical" evidence="1">
    <location>
        <begin position="117"/>
        <end position="137"/>
    </location>
</feature>
<gene>
    <name evidence="2" type="ORF">LXM26_24045</name>
</gene>
<proteinExistence type="predicted"/>
<dbReference type="InterPro" id="IPR058068">
    <property type="entry name" value="LIC_13387-like"/>
</dbReference>
<protein>
    <submittedName>
        <fullName evidence="2">Uncharacterized protein</fullName>
    </submittedName>
</protein>
<evidence type="ECO:0000313" key="2">
    <source>
        <dbReference type="EMBL" id="MCF0064604.1"/>
    </source>
</evidence>
<reference evidence="2" key="1">
    <citation type="submission" date="2021-12" db="EMBL/GenBank/DDBJ databases">
        <title>Novel species in genus Dyadobacter.</title>
        <authorList>
            <person name="Ma C."/>
        </authorList>
    </citation>
    <scope>NUCLEOTIDE SEQUENCE</scope>
    <source>
        <strain evidence="2">LJ419</strain>
    </source>
</reference>
<comment type="caution">
    <text evidence="2">The sequence shown here is derived from an EMBL/GenBank/DDBJ whole genome shotgun (WGS) entry which is preliminary data.</text>
</comment>
<keyword evidence="1" id="KW-1133">Transmembrane helix</keyword>
<keyword evidence="1" id="KW-0472">Membrane</keyword>
<dbReference type="AlphaFoldDB" id="A0A9X1PR59"/>
<feature type="transmembrane region" description="Helical" evidence="1">
    <location>
        <begin position="62"/>
        <end position="81"/>
    </location>
</feature>
<evidence type="ECO:0000313" key="3">
    <source>
        <dbReference type="Proteomes" id="UP001139000"/>
    </source>
</evidence>
<dbReference type="NCBIfam" id="NF047765">
    <property type="entry name" value="LIC_13387_fam"/>
    <property type="match status" value="1"/>
</dbReference>
<evidence type="ECO:0000256" key="1">
    <source>
        <dbReference type="SAM" id="Phobius"/>
    </source>
</evidence>
<feature type="transmembrane region" description="Helical" evidence="1">
    <location>
        <begin position="93"/>
        <end position="111"/>
    </location>
</feature>
<name>A0A9X1PR59_9BACT</name>
<accession>A0A9X1PR59</accession>
<dbReference type="Proteomes" id="UP001139000">
    <property type="component" value="Unassembled WGS sequence"/>
</dbReference>